<dbReference type="GeneID" id="106746878"/>
<proteinExistence type="predicted"/>
<dbReference type="GO" id="GO:0008023">
    <property type="term" value="C:transcription elongation factor complex"/>
    <property type="evidence" value="ECO:0007669"/>
    <property type="project" value="InterPro"/>
</dbReference>
<dbReference type="InterPro" id="IPR019535">
    <property type="entry name" value="ICE2_C"/>
</dbReference>
<organism evidence="2 3">
    <name type="scientific">Dinoponera quadriceps</name>
    <name type="common">South American ant</name>
    <dbReference type="NCBI Taxonomy" id="609295"/>
    <lineage>
        <taxon>Eukaryota</taxon>
        <taxon>Metazoa</taxon>
        <taxon>Ecdysozoa</taxon>
        <taxon>Arthropoda</taxon>
        <taxon>Hexapoda</taxon>
        <taxon>Insecta</taxon>
        <taxon>Pterygota</taxon>
        <taxon>Neoptera</taxon>
        <taxon>Endopterygota</taxon>
        <taxon>Hymenoptera</taxon>
        <taxon>Apocrita</taxon>
        <taxon>Aculeata</taxon>
        <taxon>Formicoidea</taxon>
        <taxon>Formicidae</taxon>
        <taxon>Ponerinae</taxon>
        <taxon>Ponerini</taxon>
        <taxon>Dinoponera</taxon>
    </lineage>
</organism>
<dbReference type="GO" id="GO:0045945">
    <property type="term" value="P:positive regulation of transcription by RNA polymerase III"/>
    <property type="evidence" value="ECO:0007669"/>
    <property type="project" value="TreeGrafter"/>
</dbReference>
<dbReference type="RefSeq" id="XP_014479488.1">
    <property type="nucleotide sequence ID" value="XM_014624002.1"/>
</dbReference>
<protein>
    <submittedName>
        <fullName evidence="3">Little elongation complex subunit 2-like</fullName>
    </submittedName>
</protein>
<dbReference type="GO" id="GO:0042796">
    <property type="term" value="P:snRNA transcription by RNA polymerase III"/>
    <property type="evidence" value="ECO:0007669"/>
    <property type="project" value="TreeGrafter"/>
</dbReference>
<reference evidence="3" key="1">
    <citation type="submission" date="2025-08" db="UniProtKB">
        <authorList>
            <consortium name="RefSeq"/>
        </authorList>
    </citation>
    <scope>IDENTIFICATION</scope>
</reference>
<dbReference type="KEGG" id="dqu:106746878"/>
<dbReference type="Proteomes" id="UP000515204">
    <property type="component" value="Unplaced"/>
</dbReference>
<dbReference type="AlphaFoldDB" id="A0A6P3XNH5"/>
<name>A0A6P3XNH5_DINQU</name>
<accession>A0A6P3XNH5</accession>
<sequence length="693" mass="79993">MEKFKLINWNPSLENVIDDQFIKDDRIEKDSAMYKIMNGIFTDPFHDIENDYTEINSQSLGEFGKSISDLEDVIKDEENEIEDKNKIDDGKGKEVYYEENIKDLEECMKKQRITNNKNLYIPGMRKQPSNFPRISSLTYSQQAMCSRVLSQLFRYQTMSLSEKEKMELENYMVLQEKISAEQNEFLQFAKQMWKDTIPRVIQHKIYIDLKWDKQLFELKKLPRYYMESSNIPFLSNKNITVKFLSCLQESIFSEVVLPKFDKPYFLRMKNTTILKKYPPILSSFLPHFKLPVSEDTYCRRLAEETKVDLIISSSGLKCLLNNIGSDCSNSWIIPVIIRSHHEKNVVYIDKKLPPVAATSLQKNSLVYKYILRHNLMPTDVESSKGISSAEKNKAELELCEKSNGMISSFESHNETDLEENPSSSTDEGRNVTYKLFTIGPVESENQSKLMKDLPKEYQILIRTKTDGIEVLPNEQVSRPLMLAPKLEHQLALGAEAATLEEGVQQWGSLVFRPGVSLARVRIAVETGEVIQIERHTAMSLSAEMKRLYNVKVEDSLTILHNVIERLSCLTPGRYVVQHIAQHGPFAYIYKEAEEGVKNSLDLHSFYESTKFKTIPVTPWPPIDTMLMTPALEHFHKMPAMFKPRIDICKSFKAVRNTSGVVKRTKKNSSTVEQTVLPVRRSLREKKPSKKLTE</sequence>
<dbReference type="PANTHER" id="PTHR14633:SF3">
    <property type="entry name" value="LITTLE ELONGATION COMPLEX SUBUNIT 2"/>
    <property type="match status" value="1"/>
</dbReference>
<feature type="domain" description="Little elongation complex subunit 2 C-terminal" evidence="1">
    <location>
        <begin position="425"/>
        <end position="643"/>
    </location>
</feature>
<keyword evidence="2" id="KW-1185">Reference proteome</keyword>
<evidence type="ECO:0000313" key="2">
    <source>
        <dbReference type="Proteomes" id="UP000515204"/>
    </source>
</evidence>
<evidence type="ECO:0000313" key="3">
    <source>
        <dbReference type="RefSeq" id="XP_014479488.1"/>
    </source>
</evidence>
<dbReference type="GO" id="GO:0042795">
    <property type="term" value="P:snRNA transcription by RNA polymerase II"/>
    <property type="evidence" value="ECO:0007669"/>
    <property type="project" value="TreeGrafter"/>
</dbReference>
<dbReference type="PANTHER" id="PTHR14633">
    <property type="entry name" value="LITTLE ELONGATION COMPLEX SUBUNIT 2"/>
    <property type="match status" value="1"/>
</dbReference>
<dbReference type="Pfam" id="PF10505">
    <property type="entry name" value="NARG2_C"/>
    <property type="match status" value="1"/>
</dbReference>
<evidence type="ECO:0000259" key="1">
    <source>
        <dbReference type="Pfam" id="PF10505"/>
    </source>
</evidence>
<dbReference type="OrthoDB" id="6288737at2759"/>
<gene>
    <name evidence="3" type="primary">LOC106746878</name>
</gene>